<dbReference type="AlphaFoldDB" id="A0A4S4NA72"/>
<proteinExistence type="predicted"/>
<evidence type="ECO:0000313" key="1">
    <source>
        <dbReference type="EMBL" id="THH32850.1"/>
    </source>
</evidence>
<dbReference type="OrthoDB" id="10643205at2759"/>
<evidence type="ECO:0000313" key="2">
    <source>
        <dbReference type="Proteomes" id="UP000308730"/>
    </source>
</evidence>
<sequence>MVYADALVFTNNFNEVTKTLLEKFLKTSQESVEDAVGSSVALQATARMHLSLVLKQMDIEPEDQRKCAHIELCDLTD</sequence>
<reference evidence="1 2" key="1">
    <citation type="submission" date="2019-02" db="EMBL/GenBank/DDBJ databases">
        <title>Genome sequencing of the rare red list fungi Antrodiella citrinella (Flaviporus citrinellus).</title>
        <authorList>
            <person name="Buettner E."/>
            <person name="Kellner H."/>
        </authorList>
    </citation>
    <scope>NUCLEOTIDE SEQUENCE [LARGE SCALE GENOMIC DNA]</scope>
    <source>
        <strain evidence="1 2">DSM 108506</strain>
    </source>
</reference>
<keyword evidence="2" id="KW-1185">Reference proteome</keyword>
<dbReference type="EMBL" id="SGPM01000014">
    <property type="protein sequence ID" value="THH32850.1"/>
    <property type="molecule type" value="Genomic_DNA"/>
</dbReference>
<name>A0A4S4NA72_9APHY</name>
<protein>
    <submittedName>
        <fullName evidence="1">Uncharacterized protein</fullName>
    </submittedName>
</protein>
<dbReference type="Proteomes" id="UP000308730">
    <property type="component" value="Unassembled WGS sequence"/>
</dbReference>
<gene>
    <name evidence="1" type="ORF">EUX98_g1328</name>
</gene>
<comment type="caution">
    <text evidence="1">The sequence shown here is derived from an EMBL/GenBank/DDBJ whole genome shotgun (WGS) entry which is preliminary data.</text>
</comment>
<accession>A0A4S4NA72</accession>
<organism evidence="1 2">
    <name type="scientific">Antrodiella citrinella</name>
    <dbReference type="NCBI Taxonomy" id="2447956"/>
    <lineage>
        <taxon>Eukaryota</taxon>
        <taxon>Fungi</taxon>
        <taxon>Dikarya</taxon>
        <taxon>Basidiomycota</taxon>
        <taxon>Agaricomycotina</taxon>
        <taxon>Agaricomycetes</taxon>
        <taxon>Polyporales</taxon>
        <taxon>Steccherinaceae</taxon>
        <taxon>Antrodiella</taxon>
    </lineage>
</organism>